<dbReference type="Pfam" id="PF04255">
    <property type="entry name" value="DUF433"/>
    <property type="match status" value="1"/>
</dbReference>
<accession>A0A450WEI3</accession>
<dbReference type="InterPro" id="IPR007367">
    <property type="entry name" value="DUF433"/>
</dbReference>
<dbReference type="Gene3D" id="1.10.10.10">
    <property type="entry name" value="Winged helix-like DNA-binding domain superfamily/Winged helix DNA-binding domain"/>
    <property type="match status" value="1"/>
</dbReference>
<dbReference type="AlphaFoldDB" id="A0A450WEI3"/>
<sequence length="73" mass="8252">MKTSVISIDPEVMSGTPVFRGTRVPIQHFIEYMEHDDNGIDDFFDGFPGVSREQVIELIERLEEVKGKILATA</sequence>
<dbReference type="SUPFAM" id="SSF46689">
    <property type="entry name" value="Homeodomain-like"/>
    <property type="match status" value="1"/>
</dbReference>
<reference evidence="1" key="1">
    <citation type="submission" date="2019-02" db="EMBL/GenBank/DDBJ databases">
        <authorList>
            <person name="Gruber-Vodicka R. H."/>
            <person name="Seah K. B. B."/>
        </authorList>
    </citation>
    <scope>NUCLEOTIDE SEQUENCE</scope>
    <source>
        <strain evidence="1">BECK_BY7</strain>
    </source>
</reference>
<gene>
    <name evidence="1" type="ORF">BECKLFY1418C_GA0070996_101526</name>
</gene>
<organism evidence="1">
    <name type="scientific">Candidatus Kentrum sp. LFY</name>
    <dbReference type="NCBI Taxonomy" id="2126342"/>
    <lineage>
        <taxon>Bacteria</taxon>
        <taxon>Pseudomonadati</taxon>
        <taxon>Pseudomonadota</taxon>
        <taxon>Gammaproteobacteria</taxon>
        <taxon>Candidatus Kentrum</taxon>
    </lineage>
</organism>
<dbReference type="EMBL" id="CAADFN010000015">
    <property type="protein sequence ID" value="VFK15440.1"/>
    <property type="molecule type" value="Genomic_DNA"/>
</dbReference>
<proteinExistence type="predicted"/>
<name>A0A450WEI3_9GAMM</name>
<protein>
    <submittedName>
        <fullName evidence="1">Uncharacterized conserved protein, DUF433 family</fullName>
    </submittedName>
</protein>
<dbReference type="InterPro" id="IPR009057">
    <property type="entry name" value="Homeodomain-like_sf"/>
</dbReference>
<evidence type="ECO:0000313" key="1">
    <source>
        <dbReference type="EMBL" id="VFK15440.1"/>
    </source>
</evidence>
<dbReference type="InterPro" id="IPR036388">
    <property type="entry name" value="WH-like_DNA-bd_sf"/>
</dbReference>